<dbReference type="InterPro" id="IPR043129">
    <property type="entry name" value="ATPase_NBD"/>
</dbReference>
<dbReference type="Gene3D" id="3.90.640.10">
    <property type="entry name" value="Actin, Chain A, domain 4"/>
    <property type="match status" value="1"/>
</dbReference>
<dbReference type="PANTHER" id="PTHR14187:SF82">
    <property type="entry name" value="FAMILY CHAPERONE, PUTATIVE (AFU_ORTHOLOGUE AFUA_7G08575)-RELATED"/>
    <property type="match status" value="1"/>
</dbReference>
<dbReference type="GO" id="GO:0140662">
    <property type="term" value="F:ATP-dependent protein folding chaperone"/>
    <property type="evidence" value="ECO:0007669"/>
    <property type="project" value="InterPro"/>
</dbReference>
<dbReference type="AlphaFoldDB" id="A0AAE0U0Q2"/>
<dbReference type="SUPFAM" id="SSF53067">
    <property type="entry name" value="Actin-like ATPase domain"/>
    <property type="match status" value="2"/>
</dbReference>
<dbReference type="InterPro" id="IPR013126">
    <property type="entry name" value="Hsp_70_fam"/>
</dbReference>
<dbReference type="GO" id="GO:0005524">
    <property type="term" value="F:ATP binding"/>
    <property type="evidence" value="ECO:0007669"/>
    <property type="project" value="UniProtKB-KW"/>
</dbReference>
<name>A0AAE0U0Q2_9PEZI</name>
<gene>
    <name evidence="3" type="ORF">B0H63DRAFT_520702</name>
</gene>
<dbReference type="PRINTS" id="PR00301">
    <property type="entry name" value="HEATSHOCK70"/>
</dbReference>
<comment type="caution">
    <text evidence="3">The sequence shown here is derived from an EMBL/GenBank/DDBJ whole genome shotgun (WGS) entry which is preliminary data.</text>
</comment>
<accession>A0AAE0U0Q2</accession>
<evidence type="ECO:0000313" key="4">
    <source>
        <dbReference type="Proteomes" id="UP001285441"/>
    </source>
</evidence>
<evidence type="ECO:0000313" key="3">
    <source>
        <dbReference type="EMBL" id="KAK3386617.1"/>
    </source>
</evidence>
<dbReference type="PANTHER" id="PTHR14187">
    <property type="entry name" value="ALPHA KINASE/ELONGATION FACTOR 2 KINASE"/>
    <property type="match status" value="1"/>
</dbReference>
<keyword evidence="4" id="KW-1185">Reference proteome</keyword>
<evidence type="ECO:0000256" key="1">
    <source>
        <dbReference type="ARBA" id="ARBA00022741"/>
    </source>
</evidence>
<dbReference type="Pfam" id="PF00012">
    <property type="entry name" value="HSP70"/>
    <property type="match status" value="1"/>
</dbReference>
<dbReference type="Gene3D" id="3.30.420.40">
    <property type="match status" value="2"/>
</dbReference>
<evidence type="ECO:0000256" key="2">
    <source>
        <dbReference type="ARBA" id="ARBA00022840"/>
    </source>
</evidence>
<dbReference type="CDD" id="cd10170">
    <property type="entry name" value="ASKHA_NBD_HSP70"/>
    <property type="match status" value="1"/>
</dbReference>
<keyword evidence="1" id="KW-0547">Nucleotide-binding</keyword>
<dbReference type="EMBL" id="JAULSW010000003">
    <property type="protein sequence ID" value="KAK3386617.1"/>
    <property type="molecule type" value="Genomic_DNA"/>
</dbReference>
<sequence>MDFEKLTINERKIIVGIDFGTTYSGVAWAETQRPDRRVAITSWPISQTAREGESSDKVPTKLRYPSSGDLYTRSNVEWGFTIPITAPTDQVIEWFKLDLDPSLQSMGSSVSNVAARGGRNVDQLVTDYITALGEHLTYTLREKLGEGVVKSTPLEFIVTVPAIWSDLAKDKTKQACQRATSALGTKTPIHLISEPEAAAIYALHGLDPHGLKIGDSFVICDAGGGTVDLISYTITNLKPILEVQEATPGTGALCGSTFLNMRFAKFLKAKLGKEEGFDDEVLAEAMEKFEKTIKRQYALNAPPNETYTVPVGGLANNRELGISRGRYALKGSDLQSIFEPVVAEVIKLVKEQISASNVPIRAVLLVGGFGASNYLKERLRAAVPSKIQIMQPPNAWLAVVQGAVMKGLAQSAPDSLTMVKVQNRKARKHYGTEWRTRYDEKLHGHLRAKRHWCGLDGCWKVYTMEWFIKRGDPVSENQPYVTSFVWTGPVSAGRIRKIKMDVYADRTPREAPIARDDNVNLLVHVEADVSHIPENQLGRRKGNDGELYYELNCKIEAVYLSASTQYTLLFNNQRYNSVTAEYV</sequence>
<reference evidence="3" key="2">
    <citation type="submission" date="2023-06" db="EMBL/GenBank/DDBJ databases">
        <authorList>
            <consortium name="Lawrence Berkeley National Laboratory"/>
            <person name="Haridas S."/>
            <person name="Hensen N."/>
            <person name="Bonometti L."/>
            <person name="Westerberg I."/>
            <person name="Brannstrom I.O."/>
            <person name="Guillou S."/>
            <person name="Cros-Aarteil S."/>
            <person name="Calhoun S."/>
            <person name="Kuo A."/>
            <person name="Mondo S."/>
            <person name="Pangilinan J."/>
            <person name="Riley R."/>
            <person name="LaButti K."/>
            <person name="Andreopoulos B."/>
            <person name="Lipzen A."/>
            <person name="Chen C."/>
            <person name="Yanf M."/>
            <person name="Daum C."/>
            <person name="Ng V."/>
            <person name="Clum A."/>
            <person name="Steindorff A."/>
            <person name="Ohm R."/>
            <person name="Martin F."/>
            <person name="Silar P."/>
            <person name="Natvig D."/>
            <person name="Lalanne C."/>
            <person name="Gautier V."/>
            <person name="Ament-velasquez S.L."/>
            <person name="Kruys A."/>
            <person name="Hutchinson M.I."/>
            <person name="Powell A.J."/>
            <person name="Barry K."/>
            <person name="Miller A.N."/>
            <person name="Grigoriev I.V."/>
            <person name="Debuchy R."/>
            <person name="Gladieux P."/>
            <person name="Thoren M.H."/>
            <person name="Johannesson H."/>
        </authorList>
    </citation>
    <scope>NUCLEOTIDE SEQUENCE</scope>
    <source>
        <strain evidence="3">CBS 232.78</strain>
    </source>
</reference>
<reference evidence="3" key="1">
    <citation type="journal article" date="2023" name="Mol. Phylogenet. Evol.">
        <title>Genome-scale phylogeny and comparative genomics of the fungal order Sordariales.</title>
        <authorList>
            <person name="Hensen N."/>
            <person name="Bonometti L."/>
            <person name="Westerberg I."/>
            <person name="Brannstrom I.O."/>
            <person name="Guillou S."/>
            <person name="Cros-Aarteil S."/>
            <person name="Calhoun S."/>
            <person name="Haridas S."/>
            <person name="Kuo A."/>
            <person name="Mondo S."/>
            <person name="Pangilinan J."/>
            <person name="Riley R."/>
            <person name="LaButti K."/>
            <person name="Andreopoulos B."/>
            <person name="Lipzen A."/>
            <person name="Chen C."/>
            <person name="Yan M."/>
            <person name="Daum C."/>
            <person name="Ng V."/>
            <person name="Clum A."/>
            <person name="Steindorff A."/>
            <person name="Ohm R.A."/>
            <person name="Martin F."/>
            <person name="Silar P."/>
            <person name="Natvig D.O."/>
            <person name="Lalanne C."/>
            <person name="Gautier V."/>
            <person name="Ament-Velasquez S.L."/>
            <person name="Kruys A."/>
            <person name="Hutchinson M.I."/>
            <person name="Powell A.J."/>
            <person name="Barry K."/>
            <person name="Miller A.N."/>
            <person name="Grigoriev I.V."/>
            <person name="Debuchy R."/>
            <person name="Gladieux P."/>
            <person name="Hiltunen Thoren M."/>
            <person name="Johannesson H."/>
        </authorList>
    </citation>
    <scope>NUCLEOTIDE SEQUENCE</scope>
    <source>
        <strain evidence="3">CBS 232.78</strain>
    </source>
</reference>
<protein>
    <submittedName>
        <fullName evidence="3">Uncharacterized protein</fullName>
    </submittedName>
</protein>
<dbReference type="Proteomes" id="UP001285441">
    <property type="component" value="Unassembled WGS sequence"/>
</dbReference>
<keyword evidence="2" id="KW-0067">ATP-binding</keyword>
<proteinExistence type="predicted"/>
<organism evidence="3 4">
    <name type="scientific">Podospora didyma</name>
    <dbReference type="NCBI Taxonomy" id="330526"/>
    <lineage>
        <taxon>Eukaryota</taxon>
        <taxon>Fungi</taxon>
        <taxon>Dikarya</taxon>
        <taxon>Ascomycota</taxon>
        <taxon>Pezizomycotina</taxon>
        <taxon>Sordariomycetes</taxon>
        <taxon>Sordariomycetidae</taxon>
        <taxon>Sordariales</taxon>
        <taxon>Podosporaceae</taxon>
        <taxon>Podospora</taxon>
    </lineage>
</organism>